<evidence type="ECO:0000313" key="1">
    <source>
        <dbReference type="EMBL" id="WNF25327.1"/>
    </source>
</evidence>
<evidence type="ECO:0000313" key="2">
    <source>
        <dbReference type="Proteomes" id="UP001303236"/>
    </source>
</evidence>
<dbReference type="EMBL" id="CP134500">
    <property type="protein sequence ID" value="WNF25327.1"/>
    <property type="molecule type" value="Genomic_DNA"/>
</dbReference>
<protein>
    <submittedName>
        <fullName evidence="1">Uncharacterized protein</fullName>
    </submittedName>
</protein>
<organism evidence="1 2">
    <name type="scientific">Streptomyces durocortorensis</name>
    <dbReference type="NCBI Taxonomy" id="2811104"/>
    <lineage>
        <taxon>Bacteria</taxon>
        <taxon>Bacillati</taxon>
        <taxon>Actinomycetota</taxon>
        <taxon>Actinomycetes</taxon>
        <taxon>Kitasatosporales</taxon>
        <taxon>Streptomycetaceae</taxon>
        <taxon>Streptomyces</taxon>
    </lineage>
</organism>
<dbReference type="Proteomes" id="UP001303236">
    <property type="component" value="Chromosome"/>
</dbReference>
<reference evidence="1 2" key="1">
    <citation type="submission" date="2023-09" db="EMBL/GenBank/DDBJ databases">
        <title>Genome completion map analysis of the actinomycetes C11-1.</title>
        <authorList>
            <person name="Qin P."/>
            <person name="Guan P."/>
        </authorList>
    </citation>
    <scope>NUCLEOTIDE SEQUENCE [LARGE SCALE GENOMIC DNA]</scope>
    <source>
        <strain evidence="1 2">C11-1</strain>
    </source>
</reference>
<proteinExistence type="predicted"/>
<name>A0ABY9VR32_9ACTN</name>
<accession>A0ABY9VR32</accession>
<keyword evidence="2" id="KW-1185">Reference proteome</keyword>
<gene>
    <name evidence="1" type="ORF">RI138_00105</name>
</gene>
<sequence length="139" mass="15155">MRDAAATALQLATEGLISARGRLGSALQPLLPHVYDGDEPSPYRNAWQDFMTAFEATLAMARTDPPTARQLLALLTIGCRTLDHFEMECASLLEEGVPAEFLPSACELGRLDLIRPCSTSLGAEQSPQRFVRRPACQIP</sequence>